<sequence length="146" mass="15993">MAPASVDILALLNATERAAVGRGAQSVTTTNPNPREAETDSEKSDQKEKEASSSASSSAEPSTEPRFELINDPVDEQPPKEGRIRKFVRKTPSPILRNVSTTGFRNVRVDANSRARVLTEEDKKQLGKNNQLSWNLVSRPIPPAQD</sequence>
<feature type="compositionally biased region" description="Basic and acidic residues" evidence="1">
    <location>
        <begin position="35"/>
        <end position="51"/>
    </location>
</feature>
<feature type="compositionally biased region" description="Low complexity" evidence="1">
    <location>
        <begin position="52"/>
        <end position="62"/>
    </location>
</feature>
<proteinExistence type="predicted"/>
<organism evidence="2 3">
    <name type="scientific">Gregarina niphandrodes</name>
    <name type="common">Septate eugregarine</name>
    <dbReference type="NCBI Taxonomy" id="110365"/>
    <lineage>
        <taxon>Eukaryota</taxon>
        <taxon>Sar</taxon>
        <taxon>Alveolata</taxon>
        <taxon>Apicomplexa</taxon>
        <taxon>Conoidasida</taxon>
        <taxon>Gregarinasina</taxon>
        <taxon>Eugregarinorida</taxon>
        <taxon>Gregarinidae</taxon>
        <taxon>Gregarina</taxon>
    </lineage>
</organism>
<name>A0A023B6K8_GRENI</name>
<keyword evidence="3" id="KW-1185">Reference proteome</keyword>
<gene>
    <name evidence="2" type="ORF">GNI_078550</name>
</gene>
<reference evidence="2" key="1">
    <citation type="submission" date="2013-12" db="EMBL/GenBank/DDBJ databases">
        <authorList>
            <person name="Omoto C.K."/>
            <person name="Sibley D."/>
            <person name="Venepally P."/>
            <person name="Hadjithomas M."/>
            <person name="Karamycheva S."/>
            <person name="Brunk B."/>
            <person name="Roos D."/>
            <person name="Caler E."/>
            <person name="Lorenzi H."/>
        </authorList>
    </citation>
    <scope>NUCLEOTIDE SEQUENCE</scope>
</reference>
<dbReference type="Proteomes" id="UP000019763">
    <property type="component" value="Unassembled WGS sequence"/>
</dbReference>
<feature type="compositionally biased region" description="Polar residues" evidence="1">
    <location>
        <begin position="127"/>
        <end position="136"/>
    </location>
</feature>
<feature type="region of interest" description="Disordered" evidence="1">
    <location>
        <begin position="15"/>
        <end position="83"/>
    </location>
</feature>
<evidence type="ECO:0000313" key="3">
    <source>
        <dbReference type="Proteomes" id="UP000019763"/>
    </source>
</evidence>
<accession>A0A023B6K8</accession>
<comment type="caution">
    <text evidence="2">The sequence shown here is derived from an EMBL/GenBank/DDBJ whole genome shotgun (WGS) entry which is preliminary data.</text>
</comment>
<evidence type="ECO:0000313" key="2">
    <source>
        <dbReference type="EMBL" id="EZG66607.1"/>
    </source>
</evidence>
<dbReference type="AlphaFoldDB" id="A0A023B6K8"/>
<evidence type="ECO:0000256" key="1">
    <source>
        <dbReference type="SAM" id="MobiDB-lite"/>
    </source>
</evidence>
<protein>
    <submittedName>
        <fullName evidence="2">Uncharacterized protein</fullName>
    </submittedName>
</protein>
<dbReference type="VEuPathDB" id="CryptoDB:GNI_078550"/>
<dbReference type="EMBL" id="AFNH02000588">
    <property type="protein sequence ID" value="EZG66607.1"/>
    <property type="molecule type" value="Genomic_DNA"/>
</dbReference>
<dbReference type="GeneID" id="22912859"/>
<dbReference type="RefSeq" id="XP_011130572.1">
    <property type="nucleotide sequence ID" value="XM_011132270.1"/>
</dbReference>
<feature type="region of interest" description="Disordered" evidence="1">
    <location>
        <begin position="120"/>
        <end position="146"/>
    </location>
</feature>